<evidence type="ECO:0000313" key="2">
    <source>
        <dbReference type="EMBL" id="NBJ27168.1"/>
    </source>
</evidence>
<dbReference type="RefSeq" id="WP_161726535.1">
    <property type="nucleotide sequence ID" value="NZ_JAAAXI010000038.1"/>
</dbReference>
<evidence type="ECO:0000313" key="3">
    <source>
        <dbReference type="Proteomes" id="UP000818323"/>
    </source>
</evidence>
<evidence type="ECO:0000256" key="1">
    <source>
        <dbReference type="SAM" id="SignalP"/>
    </source>
</evidence>
<dbReference type="Proteomes" id="UP000818323">
    <property type="component" value="Unassembled WGS sequence"/>
</dbReference>
<reference evidence="2 3" key="1">
    <citation type="submission" date="2020-01" db="EMBL/GenBank/DDBJ databases">
        <title>Microvirga sp. nov., an arsenate reduction bacterium isolated from Tibet hotspring sediments.</title>
        <authorList>
            <person name="Yuan C.-G."/>
        </authorList>
    </citation>
    <scope>NUCLEOTIDE SEQUENCE [LARGE SCALE GENOMIC DNA]</scope>
    <source>
        <strain evidence="2 3">SYSU G3D203</strain>
    </source>
</reference>
<feature type="signal peptide" evidence="1">
    <location>
        <begin position="1"/>
        <end position="20"/>
    </location>
</feature>
<comment type="caution">
    <text evidence="2">The sequence shown here is derived from an EMBL/GenBank/DDBJ whole genome shotgun (WGS) entry which is preliminary data.</text>
</comment>
<feature type="chain" id="PRO_5046756837" evidence="1">
    <location>
        <begin position="21"/>
        <end position="312"/>
    </location>
</feature>
<organism evidence="2 3">
    <name type="scientific">Microvirga arsenatis</name>
    <dbReference type="NCBI Taxonomy" id="2692265"/>
    <lineage>
        <taxon>Bacteria</taxon>
        <taxon>Pseudomonadati</taxon>
        <taxon>Pseudomonadota</taxon>
        <taxon>Alphaproteobacteria</taxon>
        <taxon>Hyphomicrobiales</taxon>
        <taxon>Methylobacteriaceae</taxon>
        <taxon>Microvirga</taxon>
    </lineage>
</organism>
<dbReference type="EMBL" id="JAAAXJ010000029">
    <property type="protein sequence ID" value="NBJ27168.1"/>
    <property type="molecule type" value="Genomic_DNA"/>
</dbReference>
<sequence>MTRLSFLPLGLVLLHSPAIAGDSWLYLGPQRPDPKIIKLEGFGTEEARAEAQVTDRDIKDFCDNFHPGQTWCRDAVRHEFPKPIVASANCLAGTITTANGDELVYAGERKSEGYGDSPNLTLWKTRDGKEFPRGAIGGVPAQNWSVLCGLNFKPRQAQQAQATASPTPQLRGTRDKNGVYTPTMEEWLEMLNDQPYIHNGSEVGVNFSKGYIKYWTPKASIAGTISADTILFQGTFTNVPKLELRGTVAGTAYVFKRGCEPAPYRVTGTYSNGRIILRGASPQRAKNSCEISGYSTTSPNAVLEFTERPEHH</sequence>
<protein>
    <submittedName>
        <fullName evidence="2">Uncharacterized protein</fullName>
    </submittedName>
</protein>
<keyword evidence="1" id="KW-0732">Signal</keyword>
<keyword evidence="3" id="KW-1185">Reference proteome</keyword>
<gene>
    <name evidence="2" type="ORF">GR303_22865</name>
</gene>
<accession>A0ABW9Z7I5</accession>
<proteinExistence type="predicted"/>
<name>A0ABW9Z7I5_9HYPH</name>